<evidence type="ECO:0000313" key="2">
    <source>
        <dbReference type="Proteomes" id="UP000612893"/>
    </source>
</evidence>
<name>A0A934N3E2_9BACT</name>
<dbReference type="EMBL" id="JAEKNR010000136">
    <property type="protein sequence ID" value="MBJ7599045.1"/>
    <property type="molecule type" value="Genomic_DNA"/>
</dbReference>
<evidence type="ECO:0000313" key="1">
    <source>
        <dbReference type="EMBL" id="MBJ7599045.1"/>
    </source>
</evidence>
<organism evidence="1 2">
    <name type="scientific">Candidatus Nephthysia bennettiae</name>
    <dbReference type="NCBI Taxonomy" id="3127016"/>
    <lineage>
        <taxon>Bacteria</taxon>
        <taxon>Bacillati</taxon>
        <taxon>Candidatus Dormiibacterota</taxon>
        <taxon>Candidatus Dormibacteria</taxon>
        <taxon>Candidatus Dormibacterales</taxon>
        <taxon>Candidatus Dormibacteraceae</taxon>
        <taxon>Candidatus Nephthysia</taxon>
    </lineage>
</organism>
<accession>A0A934N3E2</accession>
<gene>
    <name evidence="1" type="ORF">JF922_13310</name>
</gene>
<protein>
    <submittedName>
        <fullName evidence="1">Uncharacterized protein</fullName>
    </submittedName>
</protein>
<dbReference type="AlphaFoldDB" id="A0A934N3E2"/>
<dbReference type="Proteomes" id="UP000612893">
    <property type="component" value="Unassembled WGS sequence"/>
</dbReference>
<keyword evidence="2" id="KW-1185">Reference proteome</keyword>
<proteinExistence type="predicted"/>
<comment type="caution">
    <text evidence="1">The sequence shown here is derived from an EMBL/GenBank/DDBJ whole genome shotgun (WGS) entry which is preliminary data.</text>
</comment>
<reference evidence="1" key="1">
    <citation type="submission" date="2020-10" db="EMBL/GenBank/DDBJ databases">
        <title>Ca. Dormibacterota MAGs.</title>
        <authorList>
            <person name="Montgomery K."/>
        </authorList>
    </citation>
    <scope>NUCLEOTIDE SEQUENCE [LARGE SCALE GENOMIC DNA]</scope>
    <source>
        <strain evidence="1">SC8812_S17_10</strain>
    </source>
</reference>
<sequence length="81" mass="9030">MTADHRDPQLPPHYEIRVRGHLGELMLGAFPGLQPERRGEDTLLRGPLPDQTALHGALAQIEALGLELLEVRRTAKFTRKG</sequence>